<dbReference type="AlphaFoldDB" id="A0A7D9ISY1"/>
<dbReference type="CDD" id="cd11390">
    <property type="entry name" value="bHLH_TS"/>
    <property type="match status" value="1"/>
</dbReference>
<dbReference type="PROSITE" id="PS50888">
    <property type="entry name" value="BHLH"/>
    <property type="match status" value="1"/>
</dbReference>
<dbReference type="InterPro" id="IPR011598">
    <property type="entry name" value="bHLH_dom"/>
</dbReference>
<name>A0A7D9ISY1_PARCT</name>
<gene>
    <name evidence="2" type="ORF">PACLA_8A043965</name>
</gene>
<evidence type="ECO:0000313" key="2">
    <source>
        <dbReference type="EMBL" id="CAB4014167.1"/>
    </source>
</evidence>
<dbReference type="Gene3D" id="4.10.280.10">
    <property type="entry name" value="Helix-loop-helix DNA-binding domain"/>
    <property type="match status" value="1"/>
</dbReference>
<dbReference type="GO" id="GO:0000977">
    <property type="term" value="F:RNA polymerase II transcription regulatory region sequence-specific DNA binding"/>
    <property type="evidence" value="ECO:0007669"/>
    <property type="project" value="TreeGrafter"/>
</dbReference>
<dbReference type="InterPro" id="IPR050283">
    <property type="entry name" value="E-box_TF_Regulators"/>
</dbReference>
<protein>
    <submittedName>
        <fullName evidence="2">Transcription factor 15-like isoform X2</fullName>
    </submittedName>
</protein>
<dbReference type="OrthoDB" id="5974974at2759"/>
<evidence type="ECO:0000256" key="1">
    <source>
        <dbReference type="SAM" id="MobiDB-lite"/>
    </source>
</evidence>
<proteinExistence type="predicted"/>
<keyword evidence="3" id="KW-1185">Reference proteome</keyword>
<dbReference type="GO" id="GO:0046983">
    <property type="term" value="F:protein dimerization activity"/>
    <property type="evidence" value="ECO:0007669"/>
    <property type="project" value="InterPro"/>
</dbReference>
<sequence>MKIPRARSQMATVVHDSRFNPVETLELFSKMPFVTIPEHEKSGPSNEEANNEKLDDKKRKQRKKRILTGVSRQRRAANDRERRRNVRLNQAFVTLKKTLPLANIDISKIEILRLAVKWIDHLATLLKDNEQQKDLLALRQTPADENEAYKPVRHDCLYHQDPDLKNTLWEDCIGLPSKLNLKFIPF</sequence>
<dbReference type="SMART" id="SM00353">
    <property type="entry name" value="HLH"/>
    <property type="match status" value="1"/>
</dbReference>
<accession>A0A7D9ISY1</accession>
<dbReference type="InterPro" id="IPR036638">
    <property type="entry name" value="HLH_DNA-bd_sf"/>
</dbReference>
<dbReference type="GO" id="GO:0032502">
    <property type="term" value="P:developmental process"/>
    <property type="evidence" value="ECO:0007669"/>
    <property type="project" value="TreeGrafter"/>
</dbReference>
<dbReference type="PANTHER" id="PTHR23349">
    <property type="entry name" value="BASIC HELIX-LOOP-HELIX TRANSCRIPTION FACTOR, TWIST"/>
    <property type="match status" value="1"/>
</dbReference>
<organism evidence="2 3">
    <name type="scientific">Paramuricea clavata</name>
    <name type="common">Red gorgonian</name>
    <name type="synonym">Violescent sea-whip</name>
    <dbReference type="NCBI Taxonomy" id="317549"/>
    <lineage>
        <taxon>Eukaryota</taxon>
        <taxon>Metazoa</taxon>
        <taxon>Cnidaria</taxon>
        <taxon>Anthozoa</taxon>
        <taxon>Octocorallia</taxon>
        <taxon>Malacalcyonacea</taxon>
        <taxon>Plexauridae</taxon>
        <taxon>Paramuricea</taxon>
    </lineage>
</organism>
<dbReference type="GO" id="GO:0000981">
    <property type="term" value="F:DNA-binding transcription factor activity, RNA polymerase II-specific"/>
    <property type="evidence" value="ECO:0007669"/>
    <property type="project" value="TreeGrafter"/>
</dbReference>
<dbReference type="Proteomes" id="UP001152795">
    <property type="component" value="Unassembled WGS sequence"/>
</dbReference>
<dbReference type="SUPFAM" id="SSF47459">
    <property type="entry name" value="HLH, helix-loop-helix DNA-binding domain"/>
    <property type="match status" value="1"/>
</dbReference>
<dbReference type="EMBL" id="CACRXK020008181">
    <property type="protein sequence ID" value="CAB4014167.1"/>
    <property type="molecule type" value="Genomic_DNA"/>
</dbReference>
<dbReference type="Pfam" id="PF00010">
    <property type="entry name" value="HLH"/>
    <property type="match status" value="1"/>
</dbReference>
<comment type="caution">
    <text evidence="2">The sequence shown here is derived from an EMBL/GenBank/DDBJ whole genome shotgun (WGS) entry which is preliminary data.</text>
</comment>
<dbReference type="PANTHER" id="PTHR23349:SF42">
    <property type="entry name" value="BHLH DOMAIN-CONTAINING PROTEIN"/>
    <property type="match status" value="1"/>
</dbReference>
<feature type="region of interest" description="Disordered" evidence="1">
    <location>
        <begin position="37"/>
        <end position="82"/>
    </location>
</feature>
<evidence type="ECO:0000313" key="3">
    <source>
        <dbReference type="Proteomes" id="UP001152795"/>
    </source>
</evidence>
<reference evidence="2" key="1">
    <citation type="submission" date="2020-04" db="EMBL/GenBank/DDBJ databases">
        <authorList>
            <person name="Alioto T."/>
            <person name="Alioto T."/>
            <person name="Gomez Garrido J."/>
        </authorList>
    </citation>
    <scope>NUCLEOTIDE SEQUENCE</scope>
    <source>
        <strain evidence="2">A484AB</strain>
    </source>
</reference>